<organism evidence="1 2">
    <name type="scientific">Pendulispora brunnea</name>
    <dbReference type="NCBI Taxonomy" id="2905690"/>
    <lineage>
        <taxon>Bacteria</taxon>
        <taxon>Pseudomonadati</taxon>
        <taxon>Myxococcota</taxon>
        <taxon>Myxococcia</taxon>
        <taxon>Myxococcales</taxon>
        <taxon>Sorangiineae</taxon>
        <taxon>Pendulisporaceae</taxon>
        <taxon>Pendulispora</taxon>
    </lineage>
</organism>
<dbReference type="SUPFAM" id="SSF56496">
    <property type="entry name" value="Fibrinogen C-terminal domain-like"/>
    <property type="match status" value="1"/>
</dbReference>
<dbReference type="NCBIfam" id="NF040941">
    <property type="entry name" value="GGGWT_bact"/>
    <property type="match status" value="1"/>
</dbReference>
<dbReference type="RefSeq" id="WP_394848018.1">
    <property type="nucleotide sequence ID" value="NZ_CP089982.1"/>
</dbReference>
<reference evidence="1 2" key="1">
    <citation type="submission" date="2021-12" db="EMBL/GenBank/DDBJ databases">
        <title>Discovery of the Pendulisporaceae a myxobacterial family with distinct sporulation behavior and unique specialized metabolism.</title>
        <authorList>
            <person name="Garcia R."/>
            <person name="Popoff A."/>
            <person name="Bader C.D."/>
            <person name="Loehr J."/>
            <person name="Walesch S."/>
            <person name="Walt C."/>
            <person name="Boldt J."/>
            <person name="Bunk B."/>
            <person name="Haeckl F.J.F.P.J."/>
            <person name="Gunesch A.P."/>
            <person name="Birkelbach J."/>
            <person name="Nuebel U."/>
            <person name="Pietschmann T."/>
            <person name="Bach T."/>
            <person name="Mueller R."/>
        </authorList>
    </citation>
    <scope>NUCLEOTIDE SEQUENCE [LARGE SCALE GENOMIC DNA]</scope>
    <source>
        <strain evidence="1 2">MSr12523</strain>
    </source>
</reference>
<evidence type="ECO:0000313" key="1">
    <source>
        <dbReference type="EMBL" id="WXA97401.1"/>
    </source>
</evidence>
<sequence length="329" mass="34613">MSSKKPRSSQGKVAFVVGVGCIGLAACGLEEGGFAARSHGDGGQNPGGPLRKIGGNVAGLLGRGLTLQINGGEDLVIAEDGPFVFSTGVATGAPYSVKVKGQPTETYQRCTVKGGDGTAGDKNVLDVEVTCALLPSCKELHTDFPALPNGVYLMSPNGDSDTTAYCDMVYDGGGWTLILATTNNSGPDELTAASSKEEIAPGKKKYMTTDRMKALAALSSQVHVRESGKPDQSITSTRDSEPITNLRKGQLVNFGMETLGAAAQVARWTGVYAVEKTLGFSCAITDQTYPAIYWACGNNEGMHLVRSLSVWKHEGETPNKNIPMDVFLR</sequence>
<keyword evidence="2" id="KW-1185">Reference proteome</keyword>
<evidence type="ECO:0008006" key="3">
    <source>
        <dbReference type="Google" id="ProtNLM"/>
    </source>
</evidence>
<evidence type="ECO:0000313" key="2">
    <source>
        <dbReference type="Proteomes" id="UP001379533"/>
    </source>
</evidence>
<dbReference type="InterPro" id="IPR036056">
    <property type="entry name" value="Fibrinogen-like_C"/>
</dbReference>
<gene>
    <name evidence="1" type="ORF">LZC95_11205</name>
</gene>
<dbReference type="EMBL" id="CP089982">
    <property type="protein sequence ID" value="WXA97401.1"/>
    <property type="molecule type" value="Genomic_DNA"/>
</dbReference>
<proteinExistence type="predicted"/>
<name>A0ABZ2KM17_9BACT</name>
<dbReference type="Proteomes" id="UP001379533">
    <property type="component" value="Chromosome"/>
</dbReference>
<dbReference type="Gene3D" id="2.60.120.1000">
    <property type="match status" value="1"/>
</dbReference>
<protein>
    <recommendedName>
        <fullName evidence="3">Fibrinogen C-terminal domain-containing protein</fullName>
    </recommendedName>
</protein>
<accession>A0ABZ2KM17</accession>
<dbReference type="PROSITE" id="PS51257">
    <property type="entry name" value="PROKAR_LIPOPROTEIN"/>
    <property type="match status" value="1"/>
</dbReference>